<dbReference type="Proteomes" id="UP000276260">
    <property type="component" value="Unassembled WGS sequence"/>
</dbReference>
<evidence type="ECO:0000313" key="2">
    <source>
        <dbReference type="Proteomes" id="UP000276260"/>
    </source>
</evidence>
<dbReference type="OrthoDB" id="7069035at2"/>
<dbReference type="RefSeq" id="WP_046518473.1">
    <property type="nucleotide sequence ID" value="NZ_LAVS01000002.1"/>
</dbReference>
<sequence length="119" mass="13810">MDKPDWVTNEASWIKTCKKVVARARDLEENRIGVIVCAREMCKLAFWLRAEDDQDFKVFRDIDSDSAHLPAGQERQRWAQSALQREDVKIAEVENAWHSAAIKAAQSLKQKYESHEKHT</sequence>
<dbReference type="EMBL" id="RRCF01000004">
    <property type="protein sequence ID" value="RRJ19519.1"/>
    <property type="molecule type" value="Genomic_DNA"/>
</dbReference>
<accession>A0A3P3QGA0</accession>
<keyword evidence="2" id="KW-1185">Reference proteome</keyword>
<gene>
    <name evidence="1" type="ORF">EIK76_13785</name>
</gene>
<protein>
    <recommendedName>
        <fullName evidence="3">DUF2489 domain-containing protein</fullName>
    </recommendedName>
</protein>
<dbReference type="AlphaFoldDB" id="A0A3P3QGA0"/>
<name>A0A3P3QGA0_9GAMM</name>
<evidence type="ECO:0000313" key="1">
    <source>
        <dbReference type="EMBL" id="RRJ19519.1"/>
    </source>
</evidence>
<reference evidence="1 2" key="1">
    <citation type="submission" date="2018-11" db="EMBL/GenBank/DDBJ databases">
        <title>Draft genome analysis of Rheinheimera mesophila isolated from an industrial waste site.</title>
        <authorList>
            <person name="Yu Q."/>
            <person name="Qi Y."/>
            <person name="Zhang H."/>
            <person name="Lu Y."/>
            <person name="Pu J."/>
        </authorList>
    </citation>
    <scope>NUCLEOTIDE SEQUENCE [LARGE SCALE GENOMIC DNA]</scope>
    <source>
        <strain evidence="1 2">IITR13</strain>
    </source>
</reference>
<comment type="caution">
    <text evidence="1">The sequence shown here is derived from an EMBL/GenBank/DDBJ whole genome shotgun (WGS) entry which is preliminary data.</text>
</comment>
<proteinExistence type="predicted"/>
<organism evidence="1 2">
    <name type="scientific">Rheinheimera mesophila</name>
    <dbReference type="NCBI Taxonomy" id="1547515"/>
    <lineage>
        <taxon>Bacteria</taxon>
        <taxon>Pseudomonadati</taxon>
        <taxon>Pseudomonadota</taxon>
        <taxon>Gammaproteobacteria</taxon>
        <taxon>Chromatiales</taxon>
        <taxon>Chromatiaceae</taxon>
        <taxon>Rheinheimera</taxon>
    </lineage>
</organism>
<evidence type="ECO:0008006" key="3">
    <source>
        <dbReference type="Google" id="ProtNLM"/>
    </source>
</evidence>